<sequence length="208" mass="23484">MRSLAIPSGASRLVSKKLRTSSRADLLQLCPDYPSNACCFTRLDVRLLPHWHALFDVCPALLKLDPPEGLNMFRSFMKWACRNSPALNWTYHLSVCRWLLTSSFKKHIREEHIEALMTAAAASWVEADDGPARGLVLAWKGSPLRVFDWKVEARRGDEVDPQQQVFPPTPWDFAWCPLAGEGSAGLRQWMPIPGYDGQPPLSNAVREE</sequence>
<dbReference type="Proteomes" id="UP000270524">
    <property type="component" value="Unassembled WGS sequence"/>
</dbReference>
<reference evidence="3 4" key="1">
    <citation type="submission" date="2018-08" db="EMBL/GenBank/DDBJ databases">
        <title>Recombination of ecologically and evolutionarily significant loci maintains genetic cohesion in the Pseudomonas syringae species complex.</title>
        <authorList>
            <person name="Dillon M."/>
            <person name="Thakur S."/>
            <person name="Almeida R.N.D."/>
            <person name="Weir B.S."/>
            <person name="Guttman D.S."/>
        </authorList>
    </citation>
    <scope>NUCLEOTIDE SEQUENCE [LARGE SCALE GENOMIC DNA]</scope>
    <source>
        <strain evidence="1 3">ICMP 15201</strain>
        <strain evidence="2 4">ICMP 15203</strain>
    </source>
</reference>
<gene>
    <name evidence="2" type="ORF">ALQ51_101090</name>
    <name evidence="1" type="ORF">ALQ53_101878</name>
</gene>
<accession>A0A3M3Q9Z9</accession>
<evidence type="ECO:0000313" key="2">
    <source>
        <dbReference type="EMBL" id="RMN95045.1"/>
    </source>
</evidence>
<evidence type="ECO:0000313" key="4">
    <source>
        <dbReference type="Proteomes" id="UP000270524"/>
    </source>
</evidence>
<evidence type="ECO:0000313" key="1">
    <source>
        <dbReference type="EMBL" id="RMN81076.1"/>
    </source>
</evidence>
<organism evidence="2 4">
    <name type="scientific">Pseudomonas cannabina</name>
    <dbReference type="NCBI Taxonomy" id="86840"/>
    <lineage>
        <taxon>Bacteria</taxon>
        <taxon>Pseudomonadati</taxon>
        <taxon>Pseudomonadota</taxon>
        <taxon>Gammaproteobacteria</taxon>
        <taxon>Pseudomonadales</taxon>
        <taxon>Pseudomonadaceae</taxon>
        <taxon>Pseudomonas</taxon>
    </lineage>
</organism>
<dbReference type="AlphaFoldDB" id="A0A3M3Q9Z9"/>
<dbReference type="NCBIfam" id="TIGR04061">
    <property type="entry name" value="AZL_007950_fam"/>
    <property type="match status" value="1"/>
</dbReference>
<name>A0A3M3Q9Z9_PSECA</name>
<dbReference type="InterPro" id="IPR023973">
    <property type="entry name" value="MbnC-like"/>
</dbReference>
<comment type="caution">
    <text evidence="2">The sequence shown here is derived from an EMBL/GenBank/DDBJ whole genome shotgun (WGS) entry which is preliminary data.</text>
</comment>
<dbReference type="RefSeq" id="WP_046463778.1">
    <property type="nucleotide sequence ID" value="NZ_CP178532.1"/>
</dbReference>
<dbReference type="Proteomes" id="UP000269335">
    <property type="component" value="Unassembled WGS sequence"/>
</dbReference>
<dbReference type="GeneID" id="64465768"/>
<protein>
    <recommendedName>
        <fullName evidence="5">Natural product biosynthesis protein</fullName>
    </recommendedName>
</protein>
<proteinExistence type="predicted"/>
<evidence type="ECO:0000313" key="3">
    <source>
        <dbReference type="Proteomes" id="UP000269335"/>
    </source>
</evidence>
<evidence type="ECO:0008006" key="5">
    <source>
        <dbReference type="Google" id="ProtNLM"/>
    </source>
</evidence>
<dbReference type="EMBL" id="RBPH01000132">
    <property type="protein sequence ID" value="RMN81076.1"/>
    <property type="molecule type" value="Genomic_DNA"/>
</dbReference>
<dbReference type="EMBL" id="RBPJ01000166">
    <property type="protein sequence ID" value="RMN95045.1"/>
    <property type="molecule type" value="Genomic_DNA"/>
</dbReference>